<evidence type="ECO:0000256" key="1">
    <source>
        <dbReference type="ARBA" id="ARBA00022598"/>
    </source>
</evidence>
<evidence type="ECO:0000256" key="3">
    <source>
        <dbReference type="ARBA" id="ARBA00022840"/>
    </source>
</evidence>
<evidence type="ECO:0000256" key="6">
    <source>
        <dbReference type="SAM" id="MobiDB-lite"/>
    </source>
</evidence>
<protein>
    <recommendedName>
        <fullName evidence="7">Aminoacyl-tRNA synthetase class Ia domain-containing protein</fullName>
    </recommendedName>
</protein>
<dbReference type="GO" id="GO:0004822">
    <property type="term" value="F:isoleucine-tRNA ligase activity"/>
    <property type="evidence" value="ECO:0007669"/>
    <property type="project" value="TreeGrafter"/>
</dbReference>
<dbReference type="PANTHER" id="PTHR42765">
    <property type="entry name" value="SOLEUCYL-TRNA SYNTHETASE"/>
    <property type="match status" value="1"/>
</dbReference>
<name>A0A371CK03_9APHY</name>
<sequence length="325" mass="35713">MVSALCSLLARDCPLLYNALLDGSLPGLLVRKLDNLKDNAIAALQDVQFVPAISHSSLESFIRSHSEWCISRQRVTGIPIPALYHVPSNTAVLDSDSLEHTLSVLREHGPRHWWEGPSPLSFHHRGTMTETMAVWFDSGTTWSRLDDLYASLGGASQDGKDVRRTFDPDVCLKGTDQGPAPRVVPEPAAHGARERDTVGAKAHRTVLNAHHARDEDVQVAREHHFPNDSHSRGQRLWVATVEFGKDMTIGSTVLQQCAETMRKIRNSSRFILGSLSPAHHPSRSGSTSCKLDGSQPGPPGITSNQMQGRNSYMAKGYHIRKVLSA</sequence>
<feature type="region of interest" description="Disordered" evidence="6">
    <location>
        <begin position="274"/>
        <end position="311"/>
    </location>
</feature>
<dbReference type="OrthoDB" id="10264412at2759"/>
<feature type="region of interest" description="Disordered" evidence="6">
    <location>
        <begin position="173"/>
        <end position="198"/>
    </location>
</feature>
<dbReference type="Proteomes" id="UP000256964">
    <property type="component" value="Unassembled WGS sequence"/>
</dbReference>
<organism evidence="8 9">
    <name type="scientific">Lentinus brumalis</name>
    <dbReference type="NCBI Taxonomy" id="2498619"/>
    <lineage>
        <taxon>Eukaryota</taxon>
        <taxon>Fungi</taxon>
        <taxon>Dikarya</taxon>
        <taxon>Basidiomycota</taxon>
        <taxon>Agaricomycotina</taxon>
        <taxon>Agaricomycetes</taxon>
        <taxon>Polyporales</taxon>
        <taxon>Polyporaceae</taxon>
        <taxon>Lentinus</taxon>
    </lineage>
</organism>
<gene>
    <name evidence="8" type="ORF">OH76DRAFT_1423603</name>
</gene>
<dbReference type="PANTHER" id="PTHR42765:SF1">
    <property type="entry name" value="ISOLEUCINE--TRNA LIGASE, MITOCHONDRIAL"/>
    <property type="match status" value="1"/>
</dbReference>
<dbReference type="GO" id="GO:0005524">
    <property type="term" value="F:ATP binding"/>
    <property type="evidence" value="ECO:0007669"/>
    <property type="project" value="UniProtKB-KW"/>
</dbReference>
<dbReference type="GO" id="GO:0005739">
    <property type="term" value="C:mitochondrion"/>
    <property type="evidence" value="ECO:0007669"/>
    <property type="project" value="TreeGrafter"/>
</dbReference>
<keyword evidence="1" id="KW-0436">Ligase</keyword>
<evidence type="ECO:0000256" key="2">
    <source>
        <dbReference type="ARBA" id="ARBA00022741"/>
    </source>
</evidence>
<dbReference type="STRING" id="139420.A0A371CK03"/>
<proteinExistence type="predicted"/>
<reference evidence="8 9" key="1">
    <citation type="journal article" date="2018" name="Biotechnol. Biofuels">
        <title>Integrative visual omics of the white-rot fungus Polyporus brumalis exposes the biotechnological potential of its oxidative enzymes for delignifying raw plant biomass.</title>
        <authorList>
            <person name="Miyauchi S."/>
            <person name="Rancon A."/>
            <person name="Drula E."/>
            <person name="Hage H."/>
            <person name="Chaduli D."/>
            <person name="Favel A."/>
            <person name="Grisel S."/>
            <person name="Henrissat B."/>
            <person name="Herpoel-Gimbert I."/>
            <person name="Ruiz-Duenas F.J."/>
            <person name="Chevret D."/>
            <person name="Hainaut M."/>
            <person name="Lin J."/>
            <person name="Wang M."/>
            <person name="Pangilinan J."/>
            <person name="Lipzen A."/>
            <person name="Lesage-Meessen L."/>
            <person name="Navarro D."/>
            <person name="Riley R."/>
            <person name="Grigoriev I.V."/>
            <person name="Zhou S."/>
            <person name="Raouche S."/>
            <person name="Rosso M.N."/>
        </authorList>
    </citation>
    <scope>NUCLEOTIDE SEQUENCE [LARGE SCALE GENOMIC DNA]</scope>
    <source>
        <strain evidence="8 9">BRFM 1820</strain>
    </source>
</reference>
<evidence type="ECO:0000256" key="4">
    <source>
        <dbReference type="ARBA" id="ARBA00022917"/>
    </source>
</evidence>
<dbReference type="AlphaFoldDB" id="A0A371CK03"/>
<keyword evidence="9" id="KW-1185">Reference proteome</keyword>
<keyword evidence="2" id="KW-0547">Nucleotide-binding</keyword>
<dbReference type="Pfam" id="PF00133">
    <property type="entry name" value="tRNA-synt_1"/>
    <property type="match status" value="1"/>
</dbReference>
<evidence type="ECO:0000313" key="9">
    <source>
        <dbReference type="Proteomes" id="UP000256964"/>
    </source>
</evidence>
<dbReference type="Gene3D" id="3.40.50.620">
    <property type="entry name" value="HUPs"/>
    <property type="match status" value="1"/>
</dbReference>
<evidence type="ECO:0000259" key="7">
    <source>
        <dbReference type="Pfam" id="PF00133"/>
    </source>
</evidence>
<feature type="domain" description="Aminoacyl-tRNA synthetase class Ia" evidence="7">
    <location>
        <begin position="33"/>
        <end position="177"/>
    </location>
</feature>
<dbReference type="GO" id="GO:0006428">
    <property type="term" value="P:isoleucyl-tRNA aminoacylation"/>
    <property type="evidence" value="ECO:0007669"/>
    <property type="project" value="TreeGrafter"/>
</dbReference>
<dbReference type="GO" id="GO:0032543">
    <property type="term" value="P:mitochondrial translation"/>
    <property type="evidence" value="ECO:0007669"/>
    <property type="project" value="TreeGrafter"/>
</dbReference>
<keyword evidence="5" id="KW-0030">Aminoacyl-tRNA synthetase</keyword>
<keyword evidence="4" id="KW-0648">Protein biosynthesis</keyword>
<dbReference type="EMBL" id="KZ857545">
    <property type="protein sequence ID" value="RDX40616.1"/>
    <property type="molecule type" value="Genomic_DNA"/>
</dbReference>
<evidence type="ECO:0000313" key="8">
    <source>
        <dbReference type="EMBL" id="RDX40616.1"/>
    </source>
</evidence>
<keyword evidence="3" id="KW-0067">ATP-binding</keyword>
<feature type="compositionally biased region" description="Polar residues" evidence="6">
    <location>
        <begin position="301"/>
        <end position="310"/>
    </location>
</feature>
<dbReference type="InterPro" id="IPR002300">
    <property type="entry name" value="aa-tRNA-synth_Ia"/>
</dbReference>
<dbReference type="InterPro" id="IPR014729">
    <property type="entry name" value="Rossmann-like_a/b/a_fold"/>
</dbReference>
<dbReference type="InterPro" id="IPR050081">
    <property type="entry name" value="Ile-tRNA_ligase"/>
</dbReference>
<evidence type="ECO:0000256" key="5">
    <source>
        <dbReference type="ARBA" id="ARBA00023146"/>
    </source>
</evidence>
<accession>A0A371CK03</accession>
<dbReference type="SUPFAM" id="SSF52374">
    <property type="entry name" value="Nucleotidylyl transferase"/>
    <property type="match status" value="1"/>
</dbReference>